<evidence type="ECO:0000259" key="2">
    <source>
        <dbReference type="Pfam" id="PF18914"/>
    </source>
</evidence>
<dbReference type="AlphaFoldDB" id="A0A4P9J5N8"/>
<sequence length="438" mass="47465">MTNQSIKNTAKLISLSAITLALTACGSSSSNNDNNELTASANLPSVIIGQVTGVTSDSITVNNHIIAAGSAEVEIEGNNATLANIKQGMMVEVETNGARATEIDYDPVFKGPINIKNDQVNIAGITLSNLNSSDFSQGQLFEISGYSHSLSSLTVTYQAPITNSQSELEVQGSITNLNQQLRTFTLGDLVINYQQADIDGTLSNGQLVEVEGFYNNAIFSATEVDAEQSLSFTDNIDTELEGVITFVNNNMSLITLNSQWQVSINDQTQFEDGTTANLVVGQVIEVDGVWQQADNKLLAQEIEFESTNINSNTTNQQFSVAGVVSYEQDIATINGIEFTFNSQTVFEDGLSVNTLDGQWVELEGTYNNEKNSVSEVELEDDTSEINLTGLVSANQNQQATLWGYISEDNSLTQYLNQTVELECQWVASNQVRACVLDD</sequence>
<feature type="domain" description="DUF5666" evidence="2">
    <location>
        <begin position="332"/>
        <end position="369"/>
    </location>
</feature>
<name>A0A4P9J5N8_9GAMM</name>
<feature type="chain" id="PRO_5020308061" description="DUF5666 domain-containing protein" evidence="1">
    <location>
        <begin position="24"/>
        <end position="438"/>
    </location>
</feature>
<evidence type="ECO:0000313" key="4">
    <source>
        <dbReference type="Proteomes" id="UP000310065"/>
    </source>
</evidence>
<dbReference type="GeneID" id="88777494"/>
<evidence type="ECO:0000313" key="3">
    <source>
        <dbReference type="EMBL" id="QCU76293.1"/>
    </source>
</evidence>
<protein>
    <recommendedName>
        <fullName evidence="2">DUF5666 domain-containing protein</fullName>
    </recommendedName>
</protein>
<dbReference type="Pfam" id="PF18914">
    <property type="entry name" value="DUF5666"/>
    <property type="match status" value="4"/>
</dbReference>
<evidence type="ECO:0000256" key="1">
    <source>
        <dbReference type="SAM" id="SignalP"/>
    </source>
</evidence>
<dbReference type="InterPro" id="IPR043724">
    <property type="entry name" value="DUF5666"/>
</dbReference>
<feature type="signal peptide" evidence="1">
    <location>
        <begin position="1"/>
        <end position="23"/>
    </location>
</feature>
<proteinExistence type="predicted"/>
<dbReference type="PROSITE" id="PS51257">
    <property type="entry name" value="PROKAR_LIPOPROTEIN"/>
    <property type="match status" value="1"/>
</dbReference>
<dbReference type="RefSeq" id="WP_138490143.1">
    <property type="nucleotide sequence ID" value="NZ_CP040559.1"/>
</dbReference>
<reference evidence="3 4" key="1">
    <citation type="submission" date="2019-05" db="EMBL/GenBank/DDBJ databases">
        <title>Complete genome sequence of Pseudoalteromonas sp. 16-SW-7(T) isolated from the Okhotsk Sea, Russia.</title>
        <authorList>
            <person name="Nguyen T.H."/>
            <person name="Nedashkovskaya O.I."/>
            <person name="Kim S.-G."/>
        </authorList>
    </citation>
    <scope>NUCLEOTIDE SEQUENCE [LARGE SCALE GENOMIC DNA]</scope>
    <source>
        <strain evidence="3 4">16-SW-7</strain>
    </source>
</reference>
<feature type="domain" description="DUF5666" evidence="2">
    <location>
        <begin position="49"/>
        <end position="94"/>
    </location>
</feature>
<feature type="domain" description="DUF5666" evidence="2">
    <location>
        <begin position="172"/>
        <end position="224"/>
    </location>
</feature>
<accession>A0A4P9J5N8</accession>
<keyword evidence="1" id="KW-0732">Signal</keyword>
<dbReference type="EMBL" id="CP040559">
    <property type="protein sequence ID" value="QCU76293.1"/>
    <property type="molecule type" value="Genomic_DNA"/>
</dbReference>
<dbReference type="KEGG" id="pdv:FFU37_17635"/>
<gene>
    <name evidence="3" type="ORF">FFU37_17635</name>
</gene>
<feature type="domain" description="DUF5666" evidence="2">
    <location>
        <begin position="241"/>
        <end position="303"/>
    </location>
</feature>
<dbReference type="Proteomes" id="UP000310065">
    <property type="component" value="Chromosome S1"/>
</dbReference>
<organism evidence="3 4">
    <name type="scientific">Pseudoalteromonas distincta</name>
    <dbReference type="NCBI Taxonomy" id="77608"/>
    <lineage>
        <taxon>Bacteria</taxon>
        <taxon>Pseudomonadati</taxon>
        <taxon>Pseudomonadota</taxon>
        <taxon>Gammaproteobacteria</taxon>
        <taxon>Alteromonadales</taxon>
        <taxon>Pseudoalteromonadaceae</taxon>
        <taxon>Pseudoalteromonas</taxon>
    </lineage>
</organism>